<evidence type="ECO:0000313" key="3">
    <source>
        <dbReference type="Proteomes" id="UP001604336"/>
    </source>
</evidence>
<proteinExistence type="predicted"/>
<dbReference type="EMBL" id="JBFOLK010000009">
    <property type="protein sequence ID" value="KAL2486806.1"/>
    <property type="molecule type" value="Genomic_DNA"/>
</dbReference>
<accession>A0ABD1RFQ7</accession>
<dbReference type="InterPro" id="IPR004330">
    <property type="entry name" value="FAR1_DNA_bnd_dom"/>
</dbReference>
<protein>
    <submittedName>
        <fullName evidence="2">Protein FAR1-RELATED SEQUENCE</fullName>
    </submittedName>
</protein>
<feature type="domain" description="FAR1" evidence="1">
    <location>
        <begin position="7"/>
        <end position="45"/>
    </location>
</feature>
<gene>
    <name evidence="2" type="ORF">Adt_31562</name>
</gene>
<reference evidence="3" key="1">
    <citation type="submission" date="2024-07" db="EMBL/GenBank/DDBJ databases">
        <title>Two chromosome-level genome assemblies of Korean endemic species Abeliophyllum distichum and Forsythia ovata (Oleaceae).</title>
        <authorList>
            <person name="Jang H."/>
        </authorList>
    </citation>
    <scope>NUCLEOTIDE SEQUENCE [LARGE SCALE GENOMIC DNA]</scope>
</reference>
<keyword evidence="3" id="KW-1185">Reference proteome</keyword>
<dbReference type="Proteomes" id="UP001604336">
    <property type="component" value="Unassembled WGS sequence"/>
</dbReference>
<sequence length="197" mass="22373">MCHVYGRNRGNTRIGCNSRLSILKQQIGNLWVVNKFVEEHNHPLTTPSRVHLLRSHRNVSATKKALTQQFSEANIPTCQQLRLMETDSGVTSRKKQVLLLPDKYIVRRWTKNAKENIVFSEEGSSSTSLMACHGMFAHKSLLLLDDAALTDARTTFLIEEFKILHIRIKDIDDGGNVAMSRSKSREESYTIHDPSVV</sequence>
<organism evidence="2 3">
    <name type="scientific">Abeliophyllum distichum</name>
    <dbReference type="NCBI Taxonomy" id="126358"/>
    <lineage>
        <taxon>Eukaryota</taxon>
        <taxon>Viridiplantae</taxon>
        <taxon>Streptophyta</taxon>
        <taxon>Embryophyta</taxon>
        <taxon>Tracheophyta</taxon>
        <taxon>Spermatophyta</taxon>
        <taxon>Magnoliopsida</taxon>
        <taxon>eudicotyledons</taxon>
        <taxon>Gunneridae</taxon>
        <taxon>Pentapetalae</taxon>
        <taxon>asterids</taxon>
        <taxon>lamiids</taxon>
        <taxon>Lamiales</taxon>
        <taxon>Oleaceae</taxon>
        <taxon>Forsythieae</taxon>
        <taxon>Abeliophyllum</taxon>
    </lineage>
</organism>
<evidence type="ECO:0000313" key="2">
    <source>
        <dbReference type="EMBL" id="KAL2486806.1"/>
    </source>
</evidence>
<dbReference type="AlphaFoldDB" id="A0ABD1RFQ7"/>
<dbReference type="PANTHER" id="PTHR47718">
    <property type="entry name" value="OS01G0519700 PROTEIN"/>
    <property type="match status" value="1"/>
</dbReference>
<dbReference type="PANTHER" id="PTHR47718:SF7">
    <property type="entry name" value="PROTEIN FAR1-RELATED SEQUENCE"/>
    <property type="match status" value="1"/>
</dbReference>
<name>A0ABD1RFQ7_9LAMI</name>
<comment type="caution">
    <text evidence="2">The sequence shown here is derived from an EMBL/GenBank/DDBJ whole genome shotgun (WGS) entry which is preliminary data.</text>
</comment>
<dbReference type="Pfam" id="PF03101">
    <property type="entry name" value="FAR1"/>
    <property type="match status" value="1"/>
</dbReference>
<evidence type="ECO:0000259" key="1">
    <source>
        <dbReference type="Pfam" id="PF03101"/>
    </source>
</evidence>